<dbReference type="AlphaFoldDB" id="A0AAU7LSG8"/>
<organism evidence="3">
    <name type="scientific">Polaromonas hydrogenivorans</name>
    <dbReference type="NCBI Taxonomy" id="335476"/>
    <lineage>
        <taxon>Bacteria</taxon>
        <taxon>Pseudomonadati</taxon>
        <taxon>Pseudomonadota</taxon>
        <taxon>Betaproteobacteria</taxon>
        <taxon>Burkholderiales</taxon>
        <taxon>Comamonadaceae</taxon>
        <taxon>Polaromonas</taxon>
    </lineage>
</organism>
<proteinExistence type="predicted"/>
<dbReference type="NCBIfam" id="TIGR04390">
    <property type="entry name" value="OMP_YaiO_dom"/>
    <property type="match status" value="1"/>
</dbReference>
<name>A0AAU7LSG8_9BURK</name>
<keyword evidence="1" id="KW-0732">Signal</keyword>
<protein>
    <submittedName>
        <fullName evidence="3">YaiO family outer membrane beta-barrel protein</fullName>
    </submittedName>
</protein>
<feature type="chain" id="PRO_5043391989" evidence="1">
    <location>
        <begin position="22"/>
        <end position="276"/>
    </location>
</feature>
<dbReference type="EMBL" id="CP157675">
    <property type="protein sequence ID" value="XBP70536.1"/>
    <property type="molecule type" value="Genomic_DNA"/>
</dbReference>
<evidence type="ECO:0000259" key="2">
    <source>
        <dbReference type="Pfam" id="PF19413"/>
    </source>
</evidence>
<dbReference type="RefSeq" id="WP_349279897.1">
    <property type="nucleotide sequence ID" value="NZ_CBCSCU010000008.1"/>
</dbReference>
<sequence length="276" mass="30389">MFKNTFLVALIILASAETALAQQADPGKDITIPGPPVQVSEEAKRSLELTMGSQSLNAGYSNWRDVTLRGTYAQPRNVLQGEVSVTRRFDEDGAFLGVSDTYTFNDDWFGSVAVGAGDGAFYLPRYRVDAALYKKWLADRSLVTSVGVGYYNAPDGHKDRSLSLGAAYYFTSPWIVEGGVRLNRSSPGSVHTQQKYAAVTYGRDKQDLVSARYTWGGEGYLAIAANTQLVNFKSEEASVAWRHWLNSKTGLLISANRYTNPSYHRSGINVGIFHDF</sequence>
<gene>
    <name evidence="3" type="ORF">ABLV49_01470</name>
</gene>
<reference evidence="3" key="1">
    <citation type="submission" date="2024-05" db="EMBL/GenBank/DDBJ databases">
        <authorList>
            <person name="Bunk B."/>
            <person name="Swiderski J."/>
            <person name="Sproer C."/>
            <person name="Thiel V."/>
        </authorList>
    </citation>
    <scope>NUCLEOTIDE SEQUENCE</scope>
    <source>
        <strain evidence="3">DSM 17735</strain>
    </source>
</reference>
<accession>A0AAU7LSG8</accession>
<feature type="signal peptide" evidence="1">
    <location>
        <begin position="1"/>
        <end position="21"/>
    </location>
</feature>
<feature type="domain" description="YaiO beta-barrel" evidence="2">
    <location>
        <begin position="44"/>
        <end position="220"/>
    </location>
</feature>
<evidence type="ECO:0000256" key="1">
    <source>
        <dbReference type="SAM" id="SignalP"/>
    </source>
</evidence>
<dbReference type="InterPro" id="IPR030887">
    <property type="entry name" value="Beta-barrel_YaiO"/>
</dbReference>
<evidence type="ECO:0000313" key="3">
    <source>
        <dbReference type="EMBL" id="XBP70536.1"/>
    </source>
</evidence>
<dbReference type="Pfam" id="PF19413">
    <property type="entry name" value="YaiO"/>
    <property type="match status" value="1"/>
</dbReference>